<dbReference type="EMBL" id="HBUF01369435">
    <property type="protein sequence ID" value="CAG6725382.1"/>
    <property type="molecule type" value="Transcribed_RNA"/>
</dbReference>
<dbReference type="InterPro" id="IPR050509">
    <property type="entry name" value="CoA-transferase_III"/>
</dbReference>
<proteinExistence type="inferred from homology"/>
<dbReference type="Gene3D" id="3.40.50.10540">
    <property type="entry name" value="Crotonobetainyl-coa:carnitine coa-transferase, domain 1"/>
    <property type="match status" value="1"/>
</dbReference>
<evidence type="ECO:0000256" key="1">
    <source>
        <dbReference type="ARBA" id="ARBA00008383"/>
    </source>
</evidence>
<comment type="similarity">
    <text evidence="1">Belongs to the CoA-transferase III family.</text>
</comment>
<dbReference type="EMBL" id="HBUF01184805">
    <property type="protein sequence ID" value="CAG6656345.1"/>
    <property type="molecule type" value="Transcribed_RNA"/>
</dbReference>
<dbReference type="EMBL" id="HBUF01516231">
    <property type="protein sequence ID" value="CAG6747910.1"/>
    <property type="molecule type" value="Transcribed_RNA"/>
</dbReference>
<name>A0A8D8LL54_9HEMI</name>
<accession>A0A8D8LL54</accession>
<protein>
    <submittedName>
        <fullName evidence="2">Alpha-methylacyl-CoA racemase</fullName>
    </submittedName>
</protein>
<dbReference type="GO" id="GO:0008111">
    <property type="term" value="F:alpha-methylacyl-CoA racemase activity"/>
    <property type="evidence" value="ECO:0007669"/>
    <property type="project" value="TreeGrafter"/>
</dbReference>
<reference evidence="2" key="1">
    <citation type="submission" date="2021-05" db="EMBL/GenBank/DDBJ databases">
        <authorList>
            <person name="Alioto T."/>
            <person name="Alioto T."/>
            <person name="Gomez Garrido J."/>
        </authorList>
    </citation>
    <scope>NUCLEOTIDE SEQUENCE</scope>
</reference>
<dbReference type="InterPro" id="IPR023606">
    <property type="entry name" value="CoA-Trfase_III_dom_1_sf"/>
</dbReference>
<dbReference type="GO" id="GO:0008206">
    <property type="term" value="P:bile acid metabolic process"/>
    <property type="evidence" value="ECO:0007669"/>
    <property type="project" value="TreeGrafter"/>
</dbReference>
<dbReference type="PANTHER" id="PTHR48228:SF5">
    <property type="entry name" value="ALPHA-METHYLACYL-COA RACEMASE"/>
    <property type="match status" value="1"/>
</dbReference>
<dbReference type="Gene3D" id="3.30.1540.10">
    <property type="entry name" value="formyl-coa transferase, domain 3"/>
    <property type="match status" value="1"/>
</dbReference>
<dbReference type="SUPFAM" id="SSF89796">
    <property type="entry name" value="CoA-transferase family III (CaiB/BaiF)"/>
    <property type="match status" value="1"/>
</dbReference>
<dbReference type="PANTHER" id="PTHR48228">
    <property type="entry name" value="SUCCINYL-COA--D-CITRAMALATE COA-TRANSFERASE"/>
    <property type="match status" value="1"/>
</dbReference>
<dbReference type="GO" id="GO:0005739">
    <property type="term" value="C:mitochondrion"/>
    <property type="evidence" value="ECO:0007669"/>
    <property type="project" value="TreeGrafter"/>
</dbReference>
<dbReference type="InterPro" id="IPR044855">
    <property type="entry name" value="CoA-Trfase_III_dom3_sf"/>
</dbReference>
<dbReference type="EMBL" id="HBUF01009452">
    <property type="protein sequence ID" value="CAG6607907.1"/>
    <property type="molecule type" value="Transcribed_RNA"/>
</dbReference>
<dbReference type="Pfam" id="PF02515">
    <property type="entry name" value="CoA_transf_3"/>
    <property type="match status" value="1"/>
</dbReference>
<dbReference type="EMBL" id="HBUF01009450">
    <property type="protein sequence ID" value="CAG6607905.1"/>
    <property type="molecule type" value="Transcribed_RNA"/>
</dbReference>
<dbReference type="InterPro" id="IPR003673">
    <property type="entry name" value="CoA-Trfase_fam_III"/>
</dbReference>
<organism evidence="2">
    <name type="scientific">Cacopsylla melanoneura</name>
    <dbReference type="NCBI Taxonomy" id="428564"/>
    <lineage>
        <taxon>Eukaryota</taxon>
        <taxon>Metazoa</taxon>
        <taxon>Ecdysozoa</taxon>
        <taxon>Arthropoda</taxon>
        <taxon>Hexapoda</taxon>
        <taxon>Insecta</taxon>
        <taxon>Pterygota</taxon>
        <taxon>Neoptera</taxon>
        <taxon>Paraneoptera</taxon>
        <taxon>Hemiptera</taxon>
        <taxon>Sternorrhyncha</taxon>
        <taxon>Psylloidea</taxon>
        <taxon>Psyllidae</taxon>
        <taxon>Psyllinae</taxon>
        <taxon>Cacopsylla</taxon>
    </lineage>
</organism>
<evidence type="ECO:0000313" key="2">
    <source>
        <dbReference type="EMBL" id="CAG6607907.1"/>
    </source>
</evidence>
<dbReference type="AlphaFoldDB" id="A0A8D8LL54"/>
<sequence length="388" mass="42569">MALKGITVLEFAGLAPAPFCGMILNEFGANVIRIDKRNGRPFIEDTVGSGKKSLSVNLKHEKGIAIVKHLASNSDVLIEPFRKGVMEKLHLGPEVLCKENPRLIYARLSGYGHDGPYSTMAGHDLNYLAISGILSLLGWRNKHPTPPSNLAADFGGGGLMCTLGIVMALLERTRSGKGQIIDANMVEGSAYLGSWLARTQNTFLWGQPRGENMLDGGAHCYDTYETKDGKFVAVAALEPQFYAQLLDKLELSEEELPQSDFEQGRIILKEKFKTKSQAEWTKIFNQTDACVTPILSLSEATFHPHNVHRGSFIPNKEGLAVPAPAPRLSRTPGVSKFNELNPSPGHHSTQILQEFGYSDAKIQEFLQDGVVDCLDENNNCADEMPSKF</sequence>